<sequence length="517" mass="53694">MTVPDTTATNKEHDGGKEIKTFAKSGLITLLGSILSAAAGFAITLVVARTLGAAEAGVFFIVVALFMILSEITELGTDTGLVRTAARLKALGRVRAVRTVAVSAMIPVLLLSTLTAVLGFVLAPWLASLFAEPEYHDVAILFIQCAAPFLAVSAARQVALSGVRGMGDLTVYTVLNTAMPVARPLLALAVFAAGLGSGAVMLAWSVPVGLTFLAAAFVLWRLIRRAEAGAPPDPPAEPGERPLLREFWGFSAARGAAATIEIAIVWLNVLVVGAMVSNHDAGVYATASRFITSGTLVLAATRIAVAPQIAALLAVKDFPTAERLNAVATGWVVAASWPLYLALACFGPVVLMLFGEDFTGGGTALAILAVAMLVVLAAGNVQTVLLMGGKSSWSLYNKVAALVVNIGLNLLLIPDHGIVGASIAWAAAYLVDTLAAAFQVRYGMGLRLGLRTIGVSAAAAVFWFGVVGVGFRFAGPPTVAMFALYLAVACAGFGATLWVKRESLHADVLLESVRKRK</sequence>
<dbReference type="AlphaFoldDB" id="A0A1G7UCT6"/>
<feature type="transmembrane region" description="Helical" evidence="6">
    <location>
        <begin position="138"/>
        <end position="159"/>
    </location>
</feature>
<keyword evidence="2" id="KW-1003">Cell membrane</keyword>
<dbReference type="InterPro" id="IPR050833">
    <property type="entry name" value="Poly_Biosynth_Transport"/>
</dbReference>
<dbReference type="Proteomes" id="UP000198923">
    <property type="component" value="Unassembled WGS sequence"/>
</dbReference>
<feature type="transmembrane region" description="Helical" evidence="6">
    <location>
        <begin position="27"/>
        <end position="48"/>
    </location>
</feature>
<keyword evidence="3 6" id="KW-0812">Transmembrane</keyword>
<evidence type="ECO:0000256" key="1">
    <source>
        <dbReference type="ARBA" id="ARBA00004651"/>
    </source>
</evidence>
<gene>
    <name evidence="7" type="ORF">SAMN05421505_104206</name>
</gene>
<keyword evidence="4 6" id="KW-1133">Transmembrane helix</keyword>
<dbReference type="STRING" id="504805.SAMN05421505_104206"/>
<feature type="transmembrane region" description="Helical" evidence="6">
    <location>
        <begin position="296"/>
        <end position="315"/>
    </location>
</feature>
<evidence type="ECO:0000256" key="4">
    <source>
        <dbReference type="ARBA" id="ARBA00022989"/>
    </source>
</evidence>
<dbReference type="OrthoDB" id="3294889at2"/>
<evidence type="ECO:0000256" key="5">
    <source>
        <dbReference type="ARBA" id="ARBA00023136"/>
    </source>
</evidence>
<keyword evidence="8" id="KW-1185">Reference proteome</keyword>
<evidence type="ECO:0000256" key="3">
    <source>
        <dbReference type="ARBA" id="ARBA00022692"/>
    </source>
</evidence>
<feature type="transmembrane region" description="Helical" evidence="6">
    <location>
        <begin position="395"/>
        <end position="412"/>
    </location>
</feature>
<evidence type="ECO:0000313" key="8">
    <source>
        <dbReference type="Proteomes" id="UP000198923"/>
    </source>
</evidence>
<evidence type="ECO:0000313" key="7">
    <source>
        <dbReference type="EMBL" id="SDG45402.1"/>
    </source>
</evidence>
<dbReference type="EMBL" id="FNCN01000004">
    <property type="protein sequence ID" value="SDG45402.1"/>
    <property type="molecule type" value="Genomic_DNA"/>
</dbReference>
<proteinExistence type="predicted"/>
<dbReference type="InterPro" id="IPR002797">
    <property type="entry name" value="Polysacc_synth"/>
</dbReference>
<comment type="subcellular location">
    <subcellularLocation>
        <location evidence="1">Cell membrane</location>
        <topology evidence="1">Multi-pass membrane protein</topology>
    </subcellularLocation>
</comment>
<feature type="transmembrane region" description="Helical" evidence="6">
    <location>
        <begin position="418"/>
        <end position="438"/>
    </location>
</feature>
<feature type="transmembrane region" description="Helical" evidence="6">
    <location>
        <begin position="366"/>
        <end position="388"/>
    </location>
</feature>
<dbReference type="RefSeq" id="WP_093169074.1">
    <property type="nucleotide sequence ID" value="NZ_FNCN01000004.1"/>
</dbReference>
<dbReference type="Pfam" id="PF01943">
    <property type="entry name" value="Polysacc_synt"/>
    <property type="match status" value="1"/>
</dbReference>
<organism evidence="7 8">
    <name type="scientific">Sinosporangium album</name>
    <dbReference type="NCBI Taxonomy" id="504805"/>
    <lineage>
        <taxon>Bacteria</taxon>
        <taxon>Bacillati</taxon>
        <taxon>Actinomycetota</taxon>
        <taxon>Actinomycetes</taxon>
        <taxon>Streptosporangiales</taxon>
        <taxon>Streptosporangiaceae</taxon>
        <taxon>Sinosporangium</taxon>
    </lineage>
</organism>
<dbReference type="GO" id="GO:0005886">
    <property type="term" value="C:plasma membrane"/>
    <property type="evidence" value="ECO:0007669"/>
    <property type="project" value="UniProtKB-SubCell"/>
</dbReference>
<evidence type="ECO:0000256" key="2">
    <source>
        <dbReference type="ARBA" id="ARBA00022475"/>
    </source>
</evidence>
<accession>A0A1G7UCT6</accession>
<evidence type="ECO:0000256" key="6">
    <source>
        <dbReference type="SAM" id="Phobius"/>
    </source>
</evidence>
<feature type="transmembrane region" description="Helical" evidence="6">
    <location>
        <begin position="255"/>
        <end position="276"/>
    </location>
</feature>
<name>A0A1G7UCT6_9ACTN</name>
<feature type="transmembrane region" description="Helical" evidence="6">
    <location>
        <begin position="171"/>
        <end position="195"/>
    </location>
</feature>
<protein>
    <submittedName>
        <fullName evidence="7">Membrane protein involved in the export of O-antigen and teichoic acid</fullName>
    </submittedName>
</protein>
<reference evidence="7 8" key="1">
    <citation type="submission" date="2016-10" db="EMBL/GenBank/DDBJ databases">
        <authorList>
            <person name="de Groot N.N."/>
        </authorList>
    </citation>
    <scope>NUCLEOTIDE SEQUENCE [LARGE SCALE GENOMIC DNA]</scope>
    <source>
        <strain evidence="7 8">CPCC 201354</strain>
    </source>
</reference>
<feature type="transmembrane region" description="Helical" evidence="6">
    <location>
        <begin position="201"/>
        <end position="220"/>
    </location>
</feature>
<keyword evidence="5 6" id="KW-0472">Membrane</keyword>
<dbReference type="PANTHER" id="PTHR30250">
    <property type="entry name" value="PST FAMILY PREDICTED COLANIC ACID TRANSPORTER"/>
    <property type="match status" value="1"/>
</dbReference>
<feature type="transmembrane region" description="Helical" evidence="6">
    <location>
        <begin position="450"/>
        <end position="473"/>
    </location>
</feature>
<feature type="transmembrane region" description="Helical" evidence="6">
    <location>
        <begin position="96"/>
        <end position="126"/>
    </location>
</feature>
<feature type="transmembrane region" description="Helical" evidence="6">
    <location>
        <begin position="54"/>
        <end position="75"/>
    </location>
</feature>
<dbReference type="PANTHER" id="PTHR30250:SF11">
    <property type="entry name" value="O-ANTIGEN TRANSPORTER-RELATED"/>
    <property type="match status" value="1"/>
</dbReference>
<feature type="transmembrane region" description="Helical" evidence="6">
    <location>
        <begin position="327"/>
        <end position="354"/>
    </location>
</feature>
<feature type="transmembrane region" description="Helical" evidence="6">
    <location>
        <begin position="479"/>
        <end position="499"/>
    </location>
</feature>